<proteinExistence type="predicted"/>
<dbReference type="AlphaFoldDB" id="A0AAN6Y8L5"/>
<evidence type="ECO:0000313" key="3">
    <source>
        <dbReference type="Proteomes" id="UP001301769"/>
    </source>
</evidence>
<gene>
    <name evidence="2" type="ORF">QBC37DRAFT_373286</name>
</gene>
<protein>
    <submittedName>
        <fullName evidence="2">Uncharacterized protein</fullName>
    </submittedName>
</protein>
<evidence type="ECO:0000313" key="2">
    <source>
        <dbReference type="EMBL" id="KAK4214123.1"/>
    </source>
</evidence>
<reference evidence="2" key="2">
    <citation type="submission" date="2023-05" db="EMBL/GenBank/DDBJ databases">
        <authorList>
            <consortium name="Lawrence Berkeley National Laboratory"/>
            <person name="Steindorff A."/>
            <person name="Hensen N."/>
            <person name="Bonometti L."/>
            <person name="Westerberg I."/>
            <person name="Brannstrom I.O."/>
            <person name="Guillou S."/>
            <person name="Cros-Aarteil S."/>
            <person name="Calhoun S."/>
            <person name="Haridas S."/>
            <person name="Kuo A."/>
            <person name="Mondo S."/>
            <person name="Pangilinan J."/>
            <person name="Riley R."/>
            <person name="Labutti K."/>
            <person name="Andreopoulos B."/>
            <person name="Lipzen A."/>
            <person name="Chen C."/>
            <person name="Yanf M."/>
            <person name="Daum C."/>
            <person name="Ng V."/>
            <person name="Clum A."/>
            <person name="Ohm R."/>
            <person name="Martin F."/>
            <person name="Silar P."/>
            <person name="Natvig D."/>
            <person name="Lalanne C."/>
            <person name="Gautier V."/>
            <person name="Ament-Velasquez S.L."/>
            <person name="Kruys A."/>
            <person name="Hutchinson M.I."/>
            <person name="Powell A.J."/>
            <person name="Barry K."/>
            <person name="Miller A.N."/>
            <person name="Grigoriev I.V."/>
            <person name="Debuchy R."/>
            <person name="Gladieux P."/>
            <person name="Thoren M.H."/>
            <person name="Johannesson H."/>
        </authorList>
    </citation>
    <scope>NUCLEOTIDE SEQUENCE</scope>
    <source>
        <strain evidence="2">PSN293</strain>
    </source>
</reference>
<dbReference type="EMBL" id="MU858098">
    <property type="protein sequence ID" value="KAK4214123.1"/>
    <property type="molecule type" value="Genomic_DNA"/>
</dbReference>
<evidence type="ECO:0000256" key="1">
    <source>
        <dbReference type="SAM" id="MobiDB-lite"/>
    </source>
</evidence>
<sequence length="412" mass="46551">MTPIRDTTIDPKGDLWVSLAYRYYEPEPDTRSSADPPTSPEEPETFDSLSQAETEETTKVLVKVSSNVLIQASPVFNIMLTGWAKEASDFASAKAAGEIYTLDLPEDDAVAGILLFDCLHHGQFGLRAPNDRRLTPPTDDLEELAIMCDKYKCKLGPRGLDWIQTKFDDLTDPVRRGRIYPSTNKTEMDQDIQALSRLLVLSYVFEHPEMFSKLAWELFLWYDEPLGTENGPTELLREHLLFGADNVVGYLNQRRHDIYRNVLVYISSRVGGYANPGVWPTDGPHPSVATIAELSKYNDPEDIPPSPSGLSFRYLPGEGDPVAEEQSLAIFSQRSGLRPFIAISSLHRFLNFLGKLNCPQTLERRLKMKLKHVAERIETRRVNFGCLHCLKTGMVCSRHLPDIDVFYEISLL</sequence>
<dbReference type="Proteomes" id="UP001301769">
    <property type="component" value="Unassembled WGS sequence"/>
</dbReference>
<comment type="caution">
    <text evidence="2">The sequence shown here is derived from an EMBL/GenBank/DDBJ whole genome shotgun (WGS) entry which is preliminary data.</text>
</comment>
<accession>A0AAN6Y8L5</accession>
<reference evidence="2" key="1">
    <citation type="journal article" date="2023" name="Mol. Phylogenet. Evol.">
        <title>Genome-scale phylogeny and comparative genomics of the fungal order Sordariales.</title>
        <authorList>
            <person name="Hensen N."/>
            <person name="Bonometti L."/>
            <person name="Westerberg I."/>
            <person name="Brannstrom I.O."/>
            <person name="Guillou S."/>
            <person name="Cros-Aarteil S."/>
            <person name="Calhoun S."/>
            <person name="Haridas S."/>
            <person name="Kuo A."/>
            <person name="Mondo S."/>
            <person name="Pangilinan J."/>
            <person name="Riley R."/>
            <person name="LaButti K."/>
            <person name="Andreopoulos B."/>
            <person name="Lipzen A."/>
            <person name="Chen C."/>
            <person name="Yan M."/>
            <person name="Daum C."/>
            <person name="Ng V."/>
            <person name="Clum A."/>
            <person name="Steindorff A."/>
            <person name="Ohm R.A."/>
            <person name="Martin F."/>
            <person name="Silar P."/>
            <person name="Natvig D.O."/>
            <person name="Lalanne C."/>
            <person name="Gautier V."/>
            <person name="Ament-Velasquez S.L."/>
            <person name="Kruys A."/>
            <person name="Hutchinson M.I."/>
            <person name="Powell A.J."/>
            <person name="Barry K."/>
            <person name="Miller A.N."/>
            <person name="Grigoriev I.V."/>
            <person name="Debuchy R."/>
            <person name="Gladieux P."/>
            <person name="Hiltunen Thoren M."/>
            <person name="Johannesson H."/>
        </authorList>
    </citation>
    <scope>NUCLEOTIDE SEQUENCE</scope>
    <source>
        <strain evidence="2">PSN293</strain>
    </source>
</reference>
<feature type="region of interest" description="Disordered" evidence="1">
    <location>
        <begin position="27"/>
        <end position="53"/>
    </location>
</feature>
<name>A0AAN6Y8L5_9PEZI</name>
<organism evidence="2 3">
    <name type="scientific">Rhypophila decipiens</name>
    <dbReference type="NCBI Taxonomy" id="261697"/>
    <lineage>
        <taxon>Eukaryota</taxon>
        <taxon>Fungi</taxon>
        <taxon>Dikarya</taxon>
        <taxon>Ascomycota</taxon>
        <taxon>Pezizomycotina</taxon>
        <taxon>Sordariomycetes</taxon>
        <taxon>Sordariomycetidae</taxon>
        <taxon>Sordariales</taxon>
        <taxon>Naviculisporaceae</taxon>
        <taxon>Rhypophila</taxon>
    </lineage>
</organism>
<keyword evidence="3" id="KW-1185">Reference proteome</keyword>